<dbReference type="PROSITE" id="PS51257">
    <property type="entry name" value="PROKAR_LIPOPROTEIN"/>
    <property type="match status" value="1"/>
</dbReference>
<evidence type="ECO:0000313" key="3">
    <source>
        <dbReference type="Proteomes" id="UP000002028"/>
    </source>
</evidence>
<dbReference type="AlphaFoldDB" id="D2QJE8"/>
<dbReference type="RefSeq" id="WP_012927391.1">
    <property type="nucleotide sequence ID" value="NC_013730.1"/>
</dbReference>
<dbReference type="Proteomes" id="UP000002028">
    <property type="component" value="Chromosome"/>
</dbReference>
<evidence type="ECO:0000256" key="1">
    <source>
        <dbReference type="SAM" id="SignalP"/>
    </source>
</evidence>
<feature type="chain" id="PRO_5003035384" evidence="1">
    <location>
        <begin position="23"/>
        <end position="62"/>
    </location>
</feature>
<dbReference type="KEGG" id="sli:Slin_2847"/>
<protein>
    <submittedName>
        <fullName evidence="2">Uncharacterized protein</fullName>
    </submittedName>
</protein>
<gene>
    <name evidence="2" type="ordered locus">Slin_2847</name>
</gene>
<organism evidence="2 3">
    <name type="scientific">Spirosoma linguale (strain ATCC 33905 / DSM 74 / LMG 10896 / Claus 1)</name>
    <dbReference type="NCBI Taxonomy" id="504472"/>
    <lineage>
        <taxon>Bacteria</taxon>
        <taxon>Pseudomonadati</taxon>
        <taxon>Bacteroidota</taxon>
        <taxon>Cytophagia</taxon>
        <taxon>Cytophagales</taxon>
        <taxon>Cytophagaceae</taxon>
        <taxon>Spirosoma</taxon>
    </lineage>
</organism>
<dbReference type="STRING" id="504472.Slin_2847"/>
<keyword evidence="3" id="KW-1185">Reference proteome</keyword>
<sequence>MNVFAFRSVYYVVLLISLGALSACGQKTETSTATVPIDTTVVDDDTLEVNDTARFKQTEHAR</sequence>
<accession>D2QJE8</accession>
<evidence type="ECO:0000313" key="2">
    <source>
        <dbReference type="EMBL" id="ADB38861.1"/>
    </source>
</evidence>
<name>D2QJE8_SPILD</name>
<feature type="signal peptide" evidence="1">
    <location>
        <begin position="1"/>
        <end position="22"/>
    </location>
</feature>
<reference evidence="2 3" key="1">
    <citation type="journal article" date="2010" name="Stand. Genomic Sci.">
        <title>Complete genome sequence of Spirosoma linguale type strain (1).</title>
        <authorList>
            <person name="Lail K."/>
            <person name="Sikorski J."/>
            <person name="Saunders E."/>
            <person name="Lapidus A."/>
            <person name="Glavina Del Rio T."/>
            <person name="Copeland A."/>
            <person name="Tice H."/>
            <person name="Cheng J.-F."/>
            <person name="Lucas S."/>
            <person name="Nolan M."/>
            <person name="Bruce D."/>
            <person name="Goodwin L."/>
            <person name="Pitluck S."/>
            <person name="Ivanova N."/>
            <person name="Mavromatis K."/>
            <person name="Ovchinnikova G."/>
            <person name="Pati A."/>
            <person name="Chen A."/>
            <person name="Palaniappan K."/>
            <person name="Land M."/>
            <person name="Hauser L."/>
            <person name="Chang Y.-J."/>
            <person name="Jeffries C.D."/>
            <person name="Chain P."/>
            <person name="Brettin T."/>
            <person name="Detter J.C."/>
            <person name="Schuetze A."/>
            <person name="Rohde M."/>
            <person name="Tindall B.J."/>
            <person name="Goeker M."/>
            <person name="Bristow J."/>
            <person name="Eisen J.A."/>
            <person name="Markowitz V."/>
            <person name="Hugenholtz P."/>
            <person name="Kyrpides N.C."/>
            <person name="Klenk H.-P."/>
            <person name="Chen F."/>
        </authorList>
    </citation>
    <scope>NUCLEOTIDE SEQUENCE [LARGE SCALE GENOMIC DNA]</scope>
    <source>
        <strain evidence="3">ATCC 33905 / DSM 74 / LMG 10896 / Claus 1</strain>
    </source>
</reference>
<dbReference type="HOGENOM" id="CLU_2901954_0_0_10"/>
<keyword evidence="1" id="KW-0732">Signal</keyword>
<proteinExistence type="predicted"/>
<dbReference type="EMBL" id="CP001769">
    <property type="protein sequence ID" value="ADB38861.1"/>
    <property type="molecule type" value="Genomic_DNA"/>
</dbReference>